<name>U2FM87_9MOLU</name>
<evidence type="ECO:0000313" key="4">
    <source>
        <dbReference type="Proteomes" id="UP000005707"/>
    </source>
</evidence>
<dbReference type="EMBL" id="AFNU02000001">
    <property type="protein sequence ID" value="ERJ13835.1"/>
    <property type="molecule type" value="Genomic_DNA"/>
</dbReference>
<keyword evidence="2" id="KW-0812">Transmembrane</keyword>
<evidence type="ECO:0000256" key="1">
    <source>
        <dbReference type="SAM" id="MobiDB-lite"/>
    </source>
</evidence>
<reference evidence="3 4" key="2">
    <citation type="journal article" date="2013" name="PLoS ONE">
        <title>INDIGO - INtegrated Data Warehouse of MIcrobial GenOmes with Examples from the Red Sea Extremophiles.</title>
        <authorList>
            <person name="Alam I."/>
            <person name="Antunes A."/>
            <person name="Kamau A.A."/>
            <person name="Ba Alawi W."/>
            <person name="Kalkatawi M."/>
            <person name="Stingl U."/>
            <person name="Bajic V.B."/>
        </authorList>
    </citation>
    <scope>NUCLEOTIDE SEQUENCE [LARGE SCALE GENOMIC DNA]</scope>
    <source>
        <strain evidence="3 4">SSD-17B</strain>
    </source>
</reference>
<keyword evidence="4" id="KW-1185">Reference proteome</keyword>
<dbReference type="AlphaFoldDB" id="U2FM87"/>
<accession>U2FM87</accession>
<feature type="transmembrane region" description="Helical" evidence="2">
    <location>
        <begin position="6"/>
        <end position="27"/>
    </location>
</feature>
<proteinExistence type="predicted"/>
<dbReference type="Proteomes" id="UP000005707">
    <property type="component" value="Unassembled WGS sequence"/>
</dbReference>
<gene>
    <name evidence="3" type="ORF">HLPCO_000501</name>
</gene>
<dbReference type="InParanoid" id="U2FM87"/>
<reference evidence="3 4" key="1">
    <citation type="journal article" date="2011" name="J. Bacteriol.">
        <title>Genome sequence of Haloplasma contractile, an unusual contractile bacterium from a deep-sea anoxic brine lake.</title>
        <authorList>
            <person name="Antunes A."/>
            <person name="Alam I."/>
            <person name="El Dorry H."/>
            <person name="Siam R."/>
            <person name="Robertson A."/>
            <person name="Bajic V.B."/>
            <person name="Stingl U."/>
        </authorList>
    </citation>
    <scope>NUCLEOTIDE SEQUENCE [LARGE SCALE GENOMIC DNA]</scope>
    <source>
        <strain evidence="3 4">SSD-17B</strain>
    </source>
</reference>
<dbReference type="RefSeq" id="WP_008826058.1">
    <property type="nucleotide sequence ID" value="NZ_AFNU02000001.1"/>
</dbReference>
<dbReference type="STRING" id="1033810.HLPCO_000501"/>
<feature type="region of interest" description="Disordered" evidence="1">
    <location>
        <begin position="46"/>
        <end position="68"/>
    </location>
</feature>
<evidence type="ECO:0000313" key="3">
    <source>
        <dbReference type="EMBL" id="ERJ13835.1"/>
    </source>
</evidence>
<sequence length="68" mass="7631">MNDIIGFAISILLVVALVALYAFGMYLNKKTPLPEQFELPSIKCKHCSSSSCSYSETNRENSREEGER</sequence>
<comment type="caution">
    <text evidence="3">The sequence shown here is derived from an EMBL/GenBank/DDBJ whole genome shotgun (WGS) entry which is preliminary data.</text>
</comment>
<feature type="compositionally biased region" description="Basic and acidic residues" evidence="1">
    <location>
        <begin position="57"/>
        <end position="68"/>
    </location>
</feature>
<keyword evidence="2" id="KW-0472">Membrane</keyword>
<organism evidence="3 4">
    <name type="scientific">Haloplasma contractile SSD-17B</name>
    <dbReference type="NCBI Taxonomy" id="1033810"/>
    <lineage>
        <taxon>Bacteria</taxon>
        <taxon>Bacillati</taxon>
        <taxon>Mycoplasmatota</taxon>
        <taxon>Mollicutes</taxon>
        <taxon>Haloplasmatales</taxon>
        <taxon>Haloplasmataceae</taxon>
        <taxon>Haloplasma</taxon>
    </lineage>
</organism>
<keyword evidence="2" id="KW-1133">Transmembrane helix</keyword>
<evidence type="ECO:0000256" key="2">
    <source>
        <dbReference type="SAM" id="Phobius"/>
    </source>
</evidence>
<protein>
    <submittedName>
        <fullName evidence="3">Uncharacterized protein</fullName>
    </submittedName>
</protein>